<reference evidence="8" key="1">
    <citation type="submission" date="2021-07" db="EMBL/GenBank/DDBJ databases">
        <title>Neiella marina sp. nov., isolated from the intestinal content of sea cucumber Apostichopus japonicus.</title>
        <authorList>
            <person name="Bai X."/>
        </authorList>
    </citation>
    <scope>NUCLEOTIDE SEQUENCE</scope>
    <source>
        <strain evidence="8">126</strain>
    </source>
</reference>
<organism evidence="8 9">
    <name type="scientific">Neiella holothuriorum</name>
    <dbReference type="NCBI Taxonomy" id="2870530"/>
    <lineage>
        <taxon>Bacteria</taxon>
        <taxon>Pseudomonadati</taxon>
        <taxon>Pseudomonadota</taxon>
        <taxon>Gammaproteobacteria</taxon>
        <taxon>Alteromonadales</taxon>
        <taxon>Echinimonadaceae</taxon>
        <taxon>Neiella</taxon>
    </lineage>
</organism>
<keyword evidence="6" id="KW-0961">Cell wall biogenesis/degradation</keyword>
<evidence type="ECO:0000256" key="2">
    <source>
        <dbReference type="ARBA" id="ARBA00022679"/>
    </source>
</evidence>
<dbReference type="PROSITE" id="PS51191">
    <property type="entry name" value="FEMABX"/>
    <property type="match status" value="1"/>
</dbReference>
<dbReference type="Pfam" id="PF13480">
    <property type="entry name" value="Acetyltransf_6"/>
    <property type="match status" value="1"/>
</dbReference>
<dbReference type="InterPro" id="IPR003447">
    <property type="entry name" value="FEMABX"/>
</dbReference>
<evidence type="ECO:0000313" key="9">
    <source>
        <dbReference type="Proteomes" id="UP001166251"/>
    </source>
</evidence>
<keyword evidence="5 8" id="KW-0012">Acyltransferase</keyword>
<comment type="caution">
    <text evidence="8">The sequence shown here is derived from an EMBL/GenBank/DDBJ whole genome shotgun (WGS) entry which is preliminary data.</text>
</comment>
<dbReference type="EMBL" id="JAHZSS010000013">
    <property type="protein sequence ID" value="MBW8191619.1"/>
    <property type="molecule type" value="Genomic_DNA"/>
</dbReference>
<dbReference type="Gene3D" id="3.40.630.30">
    <property type="match status" value="2"/>
</dbReference>
<evidence type="ECO:0000259" key="7">
    <source>
        <dbReference type="Pfam" id="PF13480"/>
    </source>
</evidence>
<dbReference type="SUPFAM" id="SSF55729">
    <property type="entry name" value="Acyl-CoA N-acyltransferases (Nat)"/>
    <property type="match status" value="2"/>
</dbReference>
<keyword evidence="2 8" id="KW-0808">Transferase</keyword>
<dbReference type="InterPro" id="IPR016181">
    <property type="entry name" value="Acyl_CoA_acyltransferase"/>
</dbReference>
<dbReference type="EC" id="2.3.1.-" evidence="8"/>
<dbReference type="InterPro" id="IPR038740">
    <property type="entry name" value="BioF2-like_GNAT_dom"/>
</dbReference>
<evidence type="ECO:0000256" key="5">
    <source>
        <dbReference type="ARBA" id="ARBA00023315"/>
    </source>
</evidence>
<accession>A0ABS7EGY6</accession>
<gene>
    <name evidence="8" type="ORF">K0504_11275</name>
</gene>
<evidence type="ECO:0000256" key="4">
    <source>
        <dbReference type="ARBA" id="ARBA00022984"/>
    </source>
</evidence>
<dbReference type="GO" id="GO:0016746">
    <property type="term" value="F:acyltransferase activity"/>
    <property type="evidence" value="ECO:0007669"/>
    <property type="project" value="UniProtKB-KW"/>
</dbReference>
<sequence length="348" mass="39603">MIIRLAHTSDRQAWDQYVAGHTMGSPYHKYSWGQAVQKAYGHQAQYWLAEQEGQIVGVLPCVRLKRLLGGEKYCALPFCDVGGPLAQSHEIRQLLLDRAAAEGAVILESRDMGKQGEAKQYQGNKVSMRLPLPDSSEALLASFKSKLRSQVRKAEKNGLRYETGRSEQLLQHFYEVMLVNMRALGSPVHSYKWFREIIEQYGEQCLVGVVYLDQIPAGAGIILINGEKASIPWASTKSEFNRLAPNMLLYWALLAYCAEHRITEFDFGRSTYGEGTYKFKSQWGAQPWPLNWQTYQNGQLLKTSDTDTHASTSRLKGTMKQWVIRLWRTMPLSWTAKLGPLLRKQIDL</sequence>
<keyword evidence="9" id="KW-1185">Reference proteome</keyword>
<dbReference type="PANTHER" id="PTHR36174">
    <property type="entry name" value="LIPID II:GLYCINE GLYCYLTRANSFERASE"/>
    <property type="match status" value="1"/>
</dbReference>
<keyword evidence="3" id="KW-0133">Cell shape</keyword>
<dbReference type="PANTHER" id="PTHR36174:SF1">
    <property type="entry name" value="LIPID II:GLYCINE GLYCYLTRANSFERASE"/>
    <property type="match status" value="1"/>
</dbReference>
<dbReference type="Proteomes" id="UP001166251">
    <property type="component" value="Unassembled WGS sequence"/>
</dbReference>
<comment type="similarity">
    <text evidence="1">Belongs to the FemABX family.</text>
</comment>
<dbReference type="RefSeq" id="WP_220104299.1">
    <property type="nucleotide sequence ID" value="NZ_JAHZSS010000013.1"/>
</dbReference>
<dbReference type="InterPro" id="IPR050644">
    <property type="entry name" value="PG_Glycine_Bridge_Synth"/>
</dbReference>
<evidence type="ECO:0000256" key="3">
    <source>
        <dbReference type="ARBA" id="ARBA00022960"/>
    </source>
</evidence>
<evidence type="ECO:0000313" key="8">
    <source>
        <dbReference type="EMBL" id="MBW8191619.1"/>
    </source>
</evidence>
<protein>
    <submittedName>
        <fullName evidence="8">GNAT family N-acetyltransferase</fullName>
        <ecNumber evidence="8">2.3.1.-</ecNumber>
    </submittedName>
</protein>
<feature type="domain" description="BioF2-like acetyltransferase" evidence="7">
    <location>
        <begin position="142"/>
        <end position="278"/>
    </location>
</feature>
<proteinExistence type="inferred from homology"/>
<name>A0ABS7EGY6_9GAMM</name>
<evidence type="ECO:0000256" key="6">
    <source>
        <dbReference type="ARBA" id="ARBA00023316"/>
    </source>
</evidence>
<keyword evidence="4" id="KW-0573">Peptidoglycan synthesis</keyword>
<evidence type="ECO:0000256" key="1">
    <source>
        <dbReference type="ARBA" id="ARBA00009943"/>
    </source>
</evidence>